<keyword evidence="1 2" id="KW-0732">Signal</keyword>
<dbReference type="Pfam" id="PF03480">
    <property type="entry name" value="DctP"/>
    <property type="match status" value="1"/>
</dbReference>
<feature type="signal peptide" evidence="2">
    <location>
        <begin position="1"/>
        <end position="25"/>
    </location>
</feature>
<organism evidence="3">
    <name type="scientific">Aurantimonas coralicida</name>
    <dbReference type="NCBI Taxonomy" id="182270"/>
    <lineage>
        <taxon>Bacteria</taxon>
        <taxon>Pseudomonadati</taxon>
        <taxon>Pseudomonadota</taxon>
        <taxon>Alphaproteobacteria</taxon>
        <taxon>Hyphomicrobiales</taxon>
        <taxon>Aurantimonadaceae</taxon>
        <taxon>Aurantimonas</taxon>
    </lineage>
</organism>
<protein>
    <submittedName>
        <fullName evidence="3">Family 7 extracellular solute-binding protein</fullName>
    </submittedName>
</protein>
<accession>A0A0N7KXK1</accession>
<evidence type="ECO:0000256" key="2">
    <source>
        <dbReference type="SAM" id="SignalP"/>
    </source>
</evidence>
<feature type="chain" id="PRO_5006014962" evidence="2">
    <location>
        <begin position="26"/>
        <end position="340"/>
    </location>
</feature>
<dbReference type="NCBIfam" id="NF037995">
    <property type="entry name" value="TRAP_S1"/>
    <property type="match status" value="1"/>
</dbReference>
<name>A0A0N7KXK1_9HYPH</name>
<dbReference type="PANTHER" id="PTHR33376:SF15">
    <property type="entry name" value="BLL6794 PROTEIN"/>
    <property type="match status" value="1"/>
</dbReference>
<dbReference type="InterPro" id="IPR038404">
    <property type="entry name" value="TRAP_DctP_sf"/>
</dbReference>
<sequence length="340" mass="36584">MKFTRILAGTLIACSTALSAGHADAETRISVADAFPSGHYLSEEAVKFWMGRVEELSNGEVTFDYFTSGQMGPLADMLDMAKNGIADVTYVPMSSFADRLPLSGVTELPGFFEKSVRGTAAFQEFLDSDLAAEEFEPEGVVPLFGAMLPPYQVASTKGAINSEAGFDGVRLRTPGGILEIAAERLGATAVPMGGPDMYAALQRGTVDATVNAFASLKGYRLNEVLKAVSDNGSFGSFAFTLVIGKEKFESLPDDVQKAMTEAGDETAKHVAEWMDENEQKIAEEFSSEGIDVYSIDAPVLEDWNKKLSGVADTWAQRLDERGKPGTEILKKWKAALDATN</sequence>
<dbReference type="PANTHER" id="PTHR33376">
    <property type="match status" value="1"/>
</dbReference>
<dbReference type="InterPro" id="IPR018389">
    <property type="entry name" value="DctP_fam"/>
</dbReference>
<dbReference type="RefSeq" id="WP_024352312.1">
    <property type="nucleotide sequence ID" value="NZ_BBWN01000016.1"/>
</dbReference>
<dbReference type="AlphaFoldDB" id="A0A0N7KXK1"/>
<dbReference type="CDD" id="cd13601">
    <property type="entry name" value="PBP2_TRAP_DctP1_3_4_like"/>
    <property type="match status" value="1"/>
</dbReference>
<dbReference type="GO" id="GO:0055085">
    <property type="term" value="P:transmembrane transport"/>
    <property type="evidence" value="ECO:0007669"/>
    <property type="project" value="InterPro"/>
</dbReference>
<proteinExistence type="predicted"/>
<dbReference type="EMBL" id="LC066374">
    <property type="protein sequence ID" value="BAT27145.1"/>
    <property type="molecule type" value="Genomic_DNA"/>
</dbReference>
<reference evidence="3" key="1">
    <citation type="journal article" date="2015" name="Proc. Natl. Acad. Sci. U.S.A.">
        <title>Bacterial clade with the ribosomal RNA operon on a small plasmid rather than the chromosome.</title>
        <authorList>
            <person name="Anda M."/>
            <person name="Ohtsubo Y."/>
            <person name="Okubo T."/>
            <person name="Sugawara M."/>
            <person name="Nagata Y."/>
            <person name="Tsuda M."/>
            <person name="Minamisawa K."/>
            <person name="Mitsui H."/>
        </authorList>
    </citation>
    <scope>NUCLEOTIDE SEQUENCE</scope>
    <source>
        <strain evidence="3">DSM 14790</strain>
    </source>
</reference>
<dbReference type="Gene3D" id="3.40.190.170">
    <property type="entry name" value="Bacterial extracellular solute-binding protein, family 7"/>
    <property type="match status" value="1"/>
</dbReference>
<evidence type="ECO:0000313" key="3">
    <source>
        <dbReference type="EMBL" id="BAT27145.1"/>
    </source>
</evidence>
<dbReference type="SUPFAM" id="SSF53850">
    <property type="entry name" value="Periplasmic binding protein-like II"/>
    <property type="match status" value="1"/>
</dbReference>
<evidence type="ECO:0000256" key="1">
    <source>
        <dbReference type="ARBA" id="ARBA00022729"/>
    </source>
</evidence>